<accession>A0ABU7T0X2</accession>
<evidence type="ECO:0000313" key="1">
    <source>
        <dbReference type="EMBL" id="MEE6716202.1"/>
    </source>
</evidence>
<gene>
    <name evidence="1" type="ORF">PS435_10055</name>
</gene>
<reference evidence="1 2" key="1">
    <citation type="submission" date="2023-02" db="EMBL/GenBank/DDBJ databases">
        <title>The predominant lactic acid bacteria and yeasts involved in the spontaneous fermentation of millet during the production of the traditional porridge Hausa koko in Ghana.</title>
        <authorList>
            <person name="Atter A."/>
            <person name="Diaz M."/>
        </authorList>
    </citation>
    <scope>NUCLEOTIDE SEQUENCE [LARGE SCALE GENOMIC DNA]</scope>
    <source>
        <strain evidence="1 2">FI11640</strain>
    </source>
</reference>
<proteinExistence type="predicted"/>
<comment type="caution">
    <text evidence="1">The sequence shown here is derived from an EMBL/GenBank/DDBJ whole genome shotgun (WGS) entry which is preliminary data.</text>
</comment>
<organism evidence="1 2">
    <name type="scientific">Schleiferilactobacillus harbinensis</name>
    <dbReference type="NCBI Taxonomy" id="304207"/>
    <lineage>
        <taxon>Bacteria</taxon>
        <taxon>Bacillati</taxon>
        <taxon>Bacillota</taxon>
        <taxon>Bacilli</taxon>
        <taxon>Lactobacillales</taxon>
        <taxon>Lactobacillaceae</taxon>
        <taxon>Schleiferilactobacillus</taxon>
    </lineage>
</organism>
<evidence type="ECO:0000313" key="2">
    <source>
        <dbReference type="Proteomes" id="UP001330016"/>
    </source>
</evidence>
<protein>
    <submittedName>
        <fullName evidence="1">Uncharacterized protein</fullName>
    </submittedName>
</protein>
<dbReference type="Proteomes" id="UP001330016">
    <property type="component" value="Unassembled WGS sequence"/>
</dbReference>
<name>A0ABU7T0X2_9LACO</name>
<sequence length="44" mass="4819">MCYTPCQVLRKLRQNGLAKRSKCEAEGVASHDGALSLLRSLKDA</sequence>
<keyword evidence="2" id="KW-1185">Reference proteome</keyword>
<dbReference type="EMBL" id="JAQSGK010000028">
    <property type="protein sequence ID" value="MEE6716202.1"/>
    <property type="molecule type" value="Genomic_DNA"/>
</dbReference>
<dbReference type="RefSeq" id="WP_331243973.1">
    <property type="nucleotide sequence ID" value="NZ_JAQSGJ010000028.1"/>
</dbReference>